<evidence type="ECO:0000313" key="4">
    <source>
        <dbReference type="EMBL" id="CAJ1501331.1"/>
    </source>
</evidence>
<dbReference type="EMBL" id="OY726397">
    <property type="protein sequence ID" value="CAJ1501331.1"/>
    <property type="molecule type" value="Genomic_DNA"/>
</dbReference>
<reference evidence="4 5" key="1">
    <citation type="submission" date="2023-08" db="EMBL/GenBank/DDBJ databases">
        <authorList>
            <person name="Folkvardsen B D."/>
            <person name="Norman A."/>
        </authorList>
    </citation>
    <scope>NUCLEOTIDE SEQUENCE [LARGE SCALE GENOMIC DNA]</scope>
    <source>
        <strain evidence="4 5">Mu0053</strain>
    </source>
</reference>
<evidence type="ECO:0000313" key="5">
    <source>
        <dbReference type="Proteomes" id="UP001190465"/>
    </source>
</evidence>
<keyword evidence="2" id="KW-1133">Transmembrane helix</keyword>
<feature type="region of interest" description="Disordered" evidence="1">
    <location>
        <begin position="1"/>
        <end position="103"/>
    </location>
</feature>
<keyword evidence="2" id="KW-0472">Membrane</keyword>
<dbReference type="PRINTS" id="PR01217">
    <property type="entry name" value="PRICHEXTENSN"/>
</dbReference>
<accession>A0ABM9LM88</accession>
<dbReference type="InterPro" id="IPR025637">
    <property type="entry name" value="DUF4333"/>
</dbReference>
<dbReference type="RefSeq" id="WP_308482088.1">
    <property type="nucleotide sequence ID" value="NZ_OY726397.1"/>
</dbReference>
<protein>
    <submittedName>
        <fullName evidence="4">DUF4333 domain-containing protein</fullName>
    </submittedName>
</protein>
<feature type="compositionally biased region" description="Pro residues" evidence="1">
    <location>
        <begin position="27"/>
        <end position="40"/>
    </location>
</feature>
<proteinExistence type="predicted"/>
<keyword evidence="2" id="KW-0812">Transmembrane</keyword>
<evidence type="ECO:0000259" key="3">
    <source>
        <dbReference type="Pfam" id="PF14230"/>
    </source>
</evidence>
<evidence type="ECO:0000256" key="2">
    <source>
        <dbReference type="SAM" id="Phobius"/>
    </source>
</evidence>
<feature type="transmembrane region" description="Helical" evidence="2">
    <location>
        <begin position="107"/>
        <end position="127"/>
    </location>
</feature>
<sequence>MSGPYGEPPRPDRLRRPHPEDPTVEFPKPPVPPRRPAPPPPRDDEPWWRNVNREPGVPRPTYRPPPPLPPQGPGPRPPVPAPSAPTPRPHPSAPTTPSPAKRSVSPGWIAVGAAVVLVGGAALGVGLSSLNPVRDNVLDVSTVEDGVAAVLRDPVDGYGVYGLTDVTCNGGKDPAVTAGAEFRCEVVVDGRTRSVLAVFQDDAGTYAVDRPR</sequence>
<feature type="compositionally biased region" description="Basic and acidic residues" evidence="1">
    <location>
        <begin position="9"/>
        <end position="21"/>
    </location>
</feature>
<organism evidence="4 5">
    <name type="scientific">[Mycobacterium] burgundiense</name>
    <dbReference type="NCBI Taxonomy" id="3064286"/>
    <lineage>
        <taxon>Bacteria</taxon>
        <taxon>Bacillati</taxon>
        <taxon>Actinomycetota</taxon>
        <taxon>Actinomycetes</taxon>
        <taxon>Mycobacteriales</taxon>
        <taxon>Mycobacteriaceae</taxon>
        <taxon>Mycolicibacterium</taxon>
    </lineage>
</organism>
<dbReference type="Proteomes" id="UP001190465">
    <property type="component" value="Chromosome"/>
</dbReference>
<keyword evidence="5" id="KW-1185">Reference proteome</keyword>
<feature type="compositionally biased region" description="Pro residues" evidence="1">
    <location>
        <begin position="57"/>
        <end position="97"/>
    </location>
</feature>
<feature type="domain" description="DUF4333" evidence="3">
    <location>
        <begin position="126"/>
        <end position="204"/>
    </location>
</feature>
<dbReference type="Pfam" id="PF14230">
    <property type="entry name" value="DUF4333"/>
    <property type="match status" value="1"/>
</dbReference>
<gene>
    <name evidence="4" type="ORF">MU0053_001899</name>
</gene>
<name>A0ABM9LM88_9MYCO</name>
<evidence type="ECO:0000256" key="1">
    <source>
        <dbReference type="SAM" id="MobiDB-lite"/>
    </source>
</evidence>